<dbReference type="PROSITE" id="PS51918">
    <property type="entry name" value="RADICAL_SAM"/>
    <property type="match status" value="1"/>
</dbReference>
<keyword evidence="1" id="KW-0949">S-adenosyl-L-methionine</keyword>
<dbReference type="Gene3D" id="3.20.20.70">
    <property type="entry name" value="Aldolase class I"/>
    <property type="match status" value="1"/>
</dbReference>
<dbReference type="RefSeq" id="WP_186982208.1">
    <property type="nucleotide sequence ID" value="NZ_JACOQH010000005.1"/>
</dbReference>
<dbReference type="Pfam" id="PF13186">
    <property type="entry name" value="SPASM"/>
    <property type="match status" value="1"/>
</dbReference>
<evidence type="ECO:0000259" key="6">
    <source>
        <dbReference type="PROSITE" id="PS51918"/>
    </source>
</evidence>
<keyword evidence="2" id="KW-0479">Metal-binding</keyword>
<dbReference type="EMBL" id="JACOQH010000005">
    <property type="protein sequence ID" value="MBC5753991.1"/>
    <property type="molecule type" value="Genomic_DNA"/>
</dbReference>
<dbReference type="InterPro" id="IPR007197">
    <property type="entry name" value="rSAM"/>
</dbReference>
<reference evidence="7 8" key="1">
    <citation type="submission" date="2020-08" db="EMBL/GenBank/DDBJ databases">
        <title>Genome public.</title>
        <authorList>
            <person name="Liu C."/>
            <person name="Sun Q."/>
        </authorList>
    </citation>
    <scope>NUCLEOTIDE SEQUENCE [LARGE SCALE GENOMIC DNA]</scope>
    <source>
        <strain evidence="7 8">BX0805</strain>
    </source>
</reference>
<dbReference type="InterPro" id="IPR058240">
    <property type="entry name" value="rSAM_sf"/>
</dbReference>
<protein>
    <submittedName>
        <fullName evidence="7">Radical SAM protein</fullName>
    </submittedName>
</protein>
<gene>
    <name evidence="7" type="ORF">H8Z76_08120</name>
</gene>
<dbReference type="CDD" id="cd21109">
    <property type="entry name" value="SPASM"/>
    <property type="match status" value="1"/>
</dbReference>
<dbReference type="InterPro" id="IPR050377">
    <property type="entry name" value="Radical_SAM_PqqE_MftC-like"/>
</dbReference>
<feature type="compositionally biased region" description="Basic residues" evidence="5">
    <location>
        <begin position="434"/>
        <end position="446"/>
    </location>
</feature>
<dbReference type="InterPro" id="IPR013785">
    <property type="entry name" value="Aldolase_TIM"/>
</dbReference>
<dbReference type="PANTHER" id="PTHR11228:SF7">
    <property type="entry name" value="PQQA PEPTIDE CYCLASE"/>
    <property type="match status" value="1"/>
</dbReference>
<feature type="compositionally biased region" description="Basic and acidic residues" evidence="5">
    <location>
        <begin position="447"/>
        <end position="456"/>
    </location>
</feature>
<evidence type="ECO:0000256" key="1">
    <source>
        <dbReference type="ARBA" id="ARBA00022691"/>
    </source>
</evidence>
<evidence type="ECO:0000256" key="4">
    <source>
        <dbReference type="ARBA" id="ARBA00023014"/>
    </source>
</evidence>
<sequence>MLREKQYERKNWRSVIHMTWDPGSSEVIRIHMVPPRFLPFRKVPSIAILNGQELLPLNEAWAILFTEFANAVNAHGAGEMSEEDLAGILDRTFAGVKKVYPQATDEMLKEDLLAITDTFRTVVRGEIPEVEIGGLSLAGYAKNMTAPHRMDLMVSAMTVNGAWHCNQKCLHCYAADQKLSEVPELSTGEWKKIIAACRKAKIPQLTFTGGEPTLRADLCELIKEARWFVTRLNTNGVLLSPELCANLKEAELDSVQVTFYSDKEAVHNELVGADNYKKTVDGIKNALAAGLNLSINTPLCTKNREYRDTLEFLHALGVTYVTCSGLIVTGNARKEESERTQLAEEELYRILEDAAAYCYANGMEIAFTSPGWIAEEKLLAIGLSVPSCGACLSNMAIAPDGRVIPCQSWLDEKPLGDMRTESFKKIWNRAASRKHRAYASKNKKSCPLRERGEKQK</sequence>
<dbReference type="SFLD" id="SFLDS00029">
    <property type="entry name" value="Radical_SAM"/>
    <property type="match status" value="1"/>
</dbReference>
<evidence type="ECO:0000256" key="2">
    <source>
        <dbReference type="ARBA" id="ARBA00022723"/>
    </source>
</evidence>
<accession>A0ABR7IAM6</accession>
<dbReference type="InterPro" id="IPR006638">
    <property type="entry name" value="Elp3/MiaA/NifB-like_rSAM"/>
</dbReference>
<keyword evidence="4" id="KW-0411">Iron-sulfur</keyword>
<dbReference type="CDD" id="cd01335">
    <property type="entry name" value="Radical_SAM"/>
    <property type="match status" value="1"/>
</dbReference>
<proteinExistence type="predicted"/>
<dbReference type="SFLD" id="SFLDG01386">
    <property type="entry name" value="main_SPASM_domain-containing"/>
    <property type="match status" value="1"/>
</dbReference>
<organism evidence="7 8">
    <name type="scientific">Roseburia yibonii</name>
    <dbReference type="NCBI Taxonomy" id="2763063"/>
    <lineage>
        <taxon>Bacteria</taxon>
        <taxon>Bacillati</taxon>
        <taxon>Bacillota</taxon>
        <taxon>Clostridia</taxon>
        <taxon>Lachnospirales</taxon>
        <taxon>Lachnospiraceae</taxon>
        <taxon>Roseburia</taxon>
    </lineage>
</organism>
<name>A0ABR7IAM6_9FIRM</name>
<keyword evidence="8" id="KW-1185">Reference proteome</keyword>
<feature type="domain" description="Radical SAM core" evidence="6">
    <location>
        <begin position="144"/>
        <end position="361"/>
    </location>
</feature>
<dbReference type="InterPro" id="IPR023885">
    <property type="entry name" value="4Fe4S-binding_SPASM_dom"/>
</dbReference>
<evidence type="ECO:0000256" key="5">
    <source>
        <dbReference type="SAM" id="MobiDB-lite"/>
    </source>
</evidence>
<dbReference type="Pfam" id="PF04055">
    <property type="entry name" value="Radical_SAM"/>
    <property type="match status" value="1"/>
</dbReference>
<dbReference type="SFLD" id="SFLDG01067">
    <property type="entry name" value="SPASM/twitch_domain_containing"/>
    <property type="match status" value="1"/>
</dbReference>
<dbReference type="PANTHER" id="PTHR11228">
    <property type="entry name" value="RADICAL SAM DOMAIN PROTEIN"/>
    <property type="match status" value="1"/>
</dbReference>
<evidence type="ECO:0000313" key="8">
    <source>
        <dbReference type="Proteomes" id="UP000621540"/>
    </source>
</evidence>
<comment type="caution">
    <text evidence="7">The sequence shown here is derived from an EMBL/GenBank/DDBJ whole genome shotgun (WGS) entry which is preliminary data.</text>
</comment>
<dbReference type="Proteomes" id="UP000621540">
    <property type="component" value="Unassembled WGS sequence"/>
</dbReference>
<keyword evidence="3" id="KW-0408">Iron</keyword>
<feature type="region of interest" description="Disordered" evidence="5">
    <location>
        <begin position="434"/>
        <end position="456"/>
    </location>
</feature>
<evidence type="ECO:0000256" key="3">
    <source>
        <dbReference type="ARBA" id="ARBA00023004"/>
    </source>
</evidence>
<dbReference type="SMART" id="SM00729">
    <property type="entry name" value="Elp3"/>
    <property type="match status" value="1"/>
</dbReference>
<evidence type="ECO:0000313" key="7">
    <source>
        <dbReference type="EMBL" id="MBC5753991.1"/>
    </source>
</evidence>
<dbReference type="SUPFAM" id="SSF102114">
    <property type="entry name" value="Radical SAM enzymes"/>
    <property type="match status" value="1"/>
</dbReference>